<dbReference type="InterPro" id="IPR017871">
    <property type="entry name" value="ABC_transporter-like_CS"/>
</dbReference>
<evidence type="ECO:0000313" key="7">
    <source>
        <dbReference type="Proteomes" id="UP000218083"/>
    </source>
</evidence>
<keyword evidence="7" id="KW-1185">Reference proteome</keyword>
<dbReference type="Gene3D" id="3.40.50.300">
    <property type="entry name" value="P-loop containing nucleotide triphosphate hydrolases"/>
    <property type="match status" value="1"/>
</dbReference>
<dbReference type="InterPro" id="IPR050166">
    <property type="entry name" value="ABC_transporter_ATP-bind"/>
</dbReference>
<dbReference type="RefSeq" id="WP_095637512.1">
    <property type="nucleotide sequence ID" value="NZ_NSKC01000008.1"/>
</dbReference>
<feature type="region of interest" description="Disordered" evidence="4">
    <location>
        <begin position="1"/>
        <end position="46"/>
    </location>
</feature>
<name>A0A2A2FDI1_9EURY</name>
<evidence type="ECO:0000259" key="5">
    <source>
        <dbReference type="PROSITE" id="PS50893"/>
    </source>
</evidence>
<dbReference type="SMART" id="SM00382">
    <property type="entry name" value="AAA"/>
    <property type="match status" value="1"/>
</dbReference>
<dbReference type="GO" id="GO:0005524">
    <property type="term" value="F:ATP binding"/>
    <property type="evidence" value="ECO:0007669"/>
    <property type="project" value="UniProtKB-KW"/>
</dbReference>
<dbReference type="GO" id="GO:0016887">
    <property type="term" value="F:ATP hydrolysis activity"/>
    <property type="evidence" value="ECO:0007669"/>
    <property type="project" value="InterPro"/>
</dbReference>
<keyword evidence="1" id="KW-0813">Transport</keyword>
<dbReference type="InterPro" id="IPR003439">
    <property type="entry name" value="ABC_transporter-like_ATP-bd"/>
</dbReference>
<evidence type="ECO:0000256" key="1">
    <source>
        <dbReference type="ARBA" id="ARBA00022448"/>
    </source>
</evidence>
<sequence length="290" mass="30654">MSIESRAATTDDDGGDSGGGADARADSASAVEQDAGGAGTARSAADAAPVVASDLTKRYDETLVFDGLDLRVDPGEVCCLLGPSGCGKTTLLHLLAGLEDPTGGRVEIDGEAVTGPDYRWGVVFQDPLLYPWLSVRENVEIGPRLRGEEPDADHVDELLELVGLDGVADADTADLSGGMAQRASLARTLANDPDVLLLDEPFSALDQLTKMELQDELLRIVDELGVTAVFVTHDIDEAVYLGDRVAIMGPVPAGIEHVERIDSETRSRDDEAFLAERAATFEHLEAVGLE</sequence>
<dbReference type="AlphaFoldDB" id="A0A2A2FDI1"/>
<organism evidence="6 7">
    <name type="scientific">Halorubrum salipaludis</name>
    <dbReference type="NCBI Taxonomy" id="2032630"/>
    <lineage>
        <taxon>Archaea</taxon>
        <taxon>Methanobacteriati</taxon>
        <taxon>Methanobacteriota</taxon>
        <taxon>Stenosarchaea group</taxon>
        <taxon>Halobacteria</taxon>
        <taxon>Halobacteriales</taxon>
        <taxon>Haloferacaceae</taxon>
        <taxon>Halorubrum</taxon>
    </lineage>
</organism>
<dbReference type="InterPro" id="IPR027417">
    <property type="entry name" value="P-loop_NTPase"/>
</dbReference>
<protein>
    <submittedName>
        <fullName evidence="6">ABC transporter ATP-binding protein</fullName>
    </submittedName>
</protein>
<dbReference type="InterPro" id="IPR003593">
    <property type="entry name" value="AAA+_ATPase"/>
</dbReference>
<dbReference type="PROSITE" id="PS50893">
    <property type="entry name" value="ABC_TRANSPORTER_2"/>
    <property type="match status" value="1"/>
</dbReference>
<dbReference type="PANTHER" id="PTHR42788:SF13">
    <property type="entry name" value="ALIPHATIC SULFONATES IMPORT ATP-BINDING PROTEIN SSUB"/>
    <property type="match status" value="1"/>
</dbReference>
<evidence type="ECO:0000313" key="6">
    <source>
        <dbReference type="EMBL" id="PAU82900.1"/>
    </source>
</evidence>
<comment type="caution">
    <text evidence="6">The sequence shown here is derived from an EMBL/GenBank/DDBJ whole genome shotgun (WGS) entry which is preliminary data.</text>
</comment>
<keyword evidence="2" id="KW-0547">Nucleotide-binding</keyword>
<accession>A0A2A2FDI1</accession>
<keyword evidence="3 6" id="KW-0067">ATP-binding</keyword>
<dbReference type="Proteomes" id="UP000218083">
    <property type="component" value="Unassembled WGS sequence"/>
</dbReference>
<reference evidence="6 7" key="1">
    <citation type="submission" date="2017-08" db="EMBL/GenBank/DDBJ databases">
        <title>The strain WRN001 was isolated from Binhai saline alkaline soil, Tianjin, China.</title>
        <authorList>
            <person name="Liu D."/>
            <person name="Zhang G."/>
        </authorList>
    </citation>
    <scope>NUCLEOTIDE SEQUENCE [LARGE SCALE GENOMIC DNA]</scope>
    <source>
        <strain evidence="6 7">WN019</strain>
    </source>
</reference>
<dbReference type="OrthoDB" id="18368at2157"/>
<evidence type="ECO:0000256" key="3">
    <source>
        <dbReference type="ARBA" id="ARBA00022840"/>
    </source>
</evidence>
<dbReference type="EMBL" id="NSKC01000008">
    <property type="protein sequence ID" value="PAU82900.1"/>
    <property type="molecule type" value="Genomic_DNA"/>
</dbReference>
<evidence type="ECO:0000256" key="4">
    <source>
        <dbReference type="SAM" id="MobiDB-lite"/>
    </source>
</evidence>
<dbReference type="SUPFAM" id="SSF52540">
    <property type="entry name" value="P-loop containing nucleoside triphosphate hydrolases"/>
    <property type="match status" value="1"/>
</dbReference>
<dbReference type="Pfam" id="PF00005">
    <property type="entry name" value="ABC_tran"/>
    <property type="match status" value="1"/>
</dbReference>
<dbReference type="CDD" id="cd03293">
    <property type="entry name" value="ABC_NrtD_SsuB_transporters"/>
    <property type="match status" value="1"/>
</dbReference>
<gene>
    <name evidence="6" type="ORF">CK500_12265</name>
</gene>
<proteinExistence type="predicted"/>
<dbReference type="PROSITE" id="PS00211">
    <property type="entry name" value="ABC_TRANSPORTER_1"/>
    <property type="match status" value="1"/>
</dbReference>
<feature type="domain" description="ABC transporter" evidence="5">
    <location>
        <begin position="50"/>
        <end position="275"/>
    </location>
</feature>
<evidence type="ECO:0000256" key="2">
    <source>
        <dbReference type="ARBA" id="ARBA00022741"/>
    </source>
</evidence>
<dbReference type="PANTHER" id="PTHR42788">
    <property type="entry name" value="TAURINE IMPORT ATP-BINDING PROTEIN-RELATED"/>
    <property type="match status" value="1"/>
</dbReference>